<dbReference type="EMBL" id="CP073078">
    <property type="protein sequence ID" value="QUD89073.1"/>
    <property type="molecule type" value="Genomic_DNA"/>
</dbReference>
<dbReference type="Gene3D" id="1.10.10.60">
    <property type="entry name" value="Homeodomain-like"/>
    <property type="match status" value="1"/>
</dbReference>
<evidence type="ECO:0000313" key="6">
    <source>
        <dbReference type="Proteomes" id="UP000676409"/>
    </source>
</evidence>
<dbReference type="PROSITE" id="PS01124">
    <property type="entry name" value="HTH_ARAC_FAMILY_2"/>
    <property type="match status" value="1"/>
</dbReference>
<dbReference type="InterPro" id="IPR020449">
    <property type="entry name" value="Tscrpt_reg_AraC-type_HTH"/>
</dbReference>
<sequence>MRYGTSQTSEIKPAGRAPLRVGIVLAENFTLSAFALFIDHLRLAADEGDRSRPLNVQWSIMASRPDPLRASCGVMTSPTSSFLDPRELDYVVVVGGVLHAGRQIDDATERYLKRVSEAGVPLIGMCTGSFILCRAGLMKNRKVCVSWYHYQDFLDEFPDHDVVADRLFVADGDRITCAGGAGTADLASHLIERHIGWSVAQKASQVLLFDRTRGGGEAQPHPPMSEKVSDPRVRRALLLMEQNLARPLPISLVADKLGLSTRQFERLCHGALGMSPASAYRHLRLRYAHWLIGNTDRSVTEIAHEAGFADCAHFSRQFKETYGSSPSGQRRRSDHAGEVGDLAGMRVFG</sequence>
<dbReference type="CDD" id="cd03136">
    <property type="entry name" value="GATase1_AraC_ArgR_like"/>
    <property type="match status" value="1"/>
</dbReference>
<gene>
    <name evidence="5" type="ORF">KCG34_04075</name>
</gene>
<dbReference type="Gene3D" id="3.40.50.880">
    <property type="match status" value="1"/>
</dbReference>
<feature type="domain" description="HTH araC/xylS-type" evidence="4">
    <location>
        <begin position="234"/>
        <end position="332"/>
    </location>
</feature>
<dbReference type="RefSeq" id="WP_211939123.1">
    <property type="nucleotide sequence ID" value="NZ_CP073078.1"/>
</dbReference>
<dbReference type="InterPro" id="IPR029062">
    <property type="entry name" value="Class_I_gatase-like"/>
</dbReference>
<keyword evidence="3" id="KW-0804">Transcription</keyword>
<dbReference type="KEGG" id="caul:KCG34_04075"/>
<proteinExistence type="predicted"/>
<dbReference type="SUPFAM" id="SSF52317">
    <property type="entry name" value="Class I glutamine amidotransferase-like"/>
    <property type="match status" value="1"/>
</dbReference>
<dbReference type="SUPFAM" id="SSF46689">
    <property type="entry name" value="Homeodomain-like"/>
    <property type="match status" value="2"/>
</dbReference>
<dbReference type="InterPro" id="IPR009057">
    <property type="entry name" value="Homeodomain-like_sf"/>
</dbReference>
<dbReference type="Proteomes" id="UP000676409">
    <property type="component" value="Chromosome"/>
</dbReference>
<keyword evidence="6" id="KW-1185">Reference proteome</keyword>
<dbReference type="PANTHER" id="PTHR43130">
    <property type="entry name" value="ARAC-FAMILY TRANSCRIPTIONAL REGULATOR"/>
    <property type="match status" value="1"/>
</dbReference>
<dbReference type="InterPro" id="IPR052158">
    <property type="entry name" value="INH-QAR"/>
</dbReference>
<dbReference type="Pfam" id="PF01965">
    <property type="entry name" value="DJ-1_PfpI"/>
    <property type="match status" value="1"/>
</dbReference>
<dbReference type="InterPro" id="IPR018062">
    <property type="entry name" value="HTH_AraC-typ_CS"/>
</dbReference>
<organism evidence="5 6">
    <name type="scientific">Phenylobacterium montanum</name>
    <dbReference type="NCBI Taxonomy" id="2823693"/>
    <lineage>
        <taxon>Bacteria</taxon>
        <taxon>Pseudomonadati</taxon>
        <taxon>Pseudomonadota</taxon>
        <taxon>Alphaproteobacteria</taxon>
        <taxon>Caulobacterales</taxon>
        <taxon>Caulobacteraceae</taxon>
        <taxon>Phenylobacterium</taxon>
    </lineage>
</organism>
<evidence type="ECO:0000256" key="3">
    <source>
        <dbReference type="ARBA" id="ARBA00023163"/>
    </source>
</evidence>
<dbReference type="PROSITE" id="PS00041">
    <property type="entry name" value="HTH_ARAC_FAMILY_1"/>
    <property type="match status" value="1"/>
</dbReference>
<evidence type="ECO:0000256" key="2">
    <source>
        <dbReference type="ARBA" id="ARBA00023125"/>
    </source>
</evidence>
<dbReference type="SMART" id="SM00342">
    <property type="entry name" value="HTH_ARAC"/>
    <property type="match status" value="1"/>
</dbReference>
<dbReference type="PRINTS" id="PR00032">
    <property type="entry name" value="HTHARAC"/>
</dbReference>
<dbReference type="Pfam" id="PF12833">
    <property type="entry name" value="HTH_18"/>
    <property type="match status" value="1"/>
</dbReference>
<dbReference type="InterPro" id="IPR018060">
    <property type="entry name" value="HTH_AraC"/>
</dbReference>
<evidence type="ECO:0000259" key="4">
    <source>
        <dbReference type="PROSITE" id="PS01124"/>
    </source>
</evidence>
<protein>
    <submittedName>
        <fullName evidence="5">GlxA family transcriptional regulator</fullName>
    </submittedName>
</protein>
<dbReference type="PANTHER" id="PTHR43130:SF3">
    <property type="entry name" value="HTH-TYPE TRANSCRIPTIONAL REGULATOR RV1931C"/>
    <property type="match status" value="1"/>
</dbReference>
<keyword evidence="2" id="KW-0238">DNA-binding</keyword>
<dbReference type="GO" id="GO:0003700">
    <property type="term" value="F:DNA-binding transcription factor activity"/>
    <property type="evidence" value="ECO:0007669"/>
    <property type="project" value="InterPro"/>
</dbReference>
<dbReference type="GO" id="GO:0043565">
    <property type="term" value="F:sequence-specific DNA binding"/>
    <property type="evidence" value="ECO:0007669"/>
    <property type="project" value="InterPro"/>
</dbReference>
<evidence type="ECO:0000313" key="5">
    <source>
        <dbReference type="EMBL" id="QUD89073.1"/>
    </source>
</evidence>
<keyword evidence="1" id="KW-0805">Transcription regulation</keyword>
<evidence type="ECO:0000256" key="1">
    <source>
        <dbReference type="ARBA" id="ARBA00023015"/>
    </source>
</evidence>
<reference evidence="5" key="1">
    <citation type="submission" date="2021-04" db="EMBL/GenBank/DDBJ databases">
        <title>The complete genome sequence of Caulobacter sp. S6.</title>
        <authorList>
            <person name="Tang Y."/>
            <person name="Ouyang W."/>
            <person name="Liu Q."/>
            <person name="Huang B."/>
            <person name="Guo Z."/>
            <person name="Lei P."/>
        </authorList>
    </citation>
    <scope>NUCLEOTIDE SEQUENCE</scope>
    <source>
        <strain evidence="5">S6</strain>
    </source>
</reference>
<dbReference type="InterPro" id="IPR002818">
    <property type="entry name" value="DJ-1/PfpI"/>
</dbReference>
<name>A0A975IVQ0_9CAUL</name>
<accession>A0A975IVQ0</accession>
<dbReference type="AlphaFoldDB" id="A0A975IVQ0"/>